<evidence type="ECO:0000313" key="3">
    <source>
        <dbReference type="Proteomes" id="UP000510844"/>
    </source>
</evidence>
<sequence>MRVFEIAGKVALFLAGLSAIVDLISPARLRRWGERADAYARRRTEYRGIARVAALRADARRYFVANTSVATVGGVVPHSSLVDTPPTGAPHGVDEAAFLAFWHAVSDEARDTYDSRDEQAGDPMLAASALVERRIDEFLARELPDGDRRLVGSAADATERSFGVALVLLMLASIVLAVGVNAVELTGLADQPLPVKILSAAGLLALCLTVLTLAAMPLAVPGVLEGHLLGVAARLLGFLARPVRPVRITALVLFVAGSLIDLLVLLRK</sequence>
<keyword evidence="3" id="KW-1185">Reference proteome</keyword>
<keyword evidence="1" id="KW-0472">Membrane</keyword>
<proteinExistence type="predicted"/>
<dbReference type="Proteomes" id="UP000510844">
    <property type="component" value="Chromosome"/>
</dbReference>
<dbReference type="EMBL" id="CP059322">
    <property type="protein sequence ID" value="QLQ35910.1"/>
    <property type="molecule type" value="Genomic_DNA"/>
</dbReference>
<reference evidence="2 3" key="2">
    <citation type="journal article" date="2021" name="Mar. Drugs">
        <title>A New Micromonospora Strain with Antibiotic Activity Isolated from the Microbiome of a Mid-Atlantic Deep-Sea Sponge.</title>
        <authorList>
            <person name="Back C.R."/>
            <person name="Stennett H.L."/>
            <person name="Williams S.E."/>
            <person name="Wang L."/>
            <person name="Ojeda Gomez J."/>
            <person name="Abdulle O.M."/>
            <person name="Duffy T."/>
            <person name="Neal C."/>
            <person name="Mantell J."/>
            <person name="Jepson M.A."/>
            <person name="Hendry K.R."/>
            <person name="Powell D."/>
            <person name="Stach J.E.M."/>
            <person name="Essex-Lopresti A.E."/>
            <person name="Willis C.L."/>
            <person name="Curnow P."/>
            <person name="Race P.R."/>
        </authorList>
    </citation>
    <scope>NUCLEOTIDE SEQUENCE [LARGE SCALE GENOMIC DNA]</scope>
    <source>
        <strain evidence="2 3">28ISP2-46</strain>
    </source>
</reference>
<dbReference type="RefSeq" id="WP_181568437.1">
    <property type="nucleotide sequence ID" value="NZ_CP059322.2"/>
</dbReference>
<dbReference type="KEGG" id="mfeu:H1D33_21495"/>
<gene>
    <name evidence="2" type="ORF">H1D33_21495</name>
</gene>
<reference evidence="3" key="1">
    <citation type="submission" date="2020-07" db="EMBL/GenBank/DDBJ databases">
        <title>A new Micromonospora strain with potent antibiotic activity isolated from the microbiome of a mid-Atlantic deep-sea sponge.</title>
        <authorList>
            <person name="Back C.R."/>
            <person name="Stennett H.L."/>
            <person name="Williams S.E."/>
            <person name="Wang L."/>
            <person name="Ojeda Gomez J."/>
            <person name="Abdulle O.M."/>
            <person name="Duffy T."/>
            <person name="Hendry K.R."/>
            <person name="Powell D."/>
            <person name="Stach J.E."/>
            <person name="Essex-Lopresti A.E."/>
            <person name="Willis C.L."/>
            <person name="Curnow P."/>
            <person name="Race P.R."/>
        </authorList>
    </citation>
    <scope>NUCLEOTIDE SEQUENCE [LARGE SCALE GENOMIC DNA]</scope>
    <source>
        <strain evidence="3">28ISP2-46</strain>
    </source>
</reference>
<protein>
    <submittedName>
        <fullName evidence="2">Uncharacterized protein</fullName>
    </submittedName>
</protein>
<keyword evidence="1" id="KW-0812">Transmembrane</keyword>
<evidence type="ECO:0000313" key="2">
    <source>
        <dbReference type="EMBL" id="QLQ35910.1"/>
    </source>
</evidence>
<evidence type="ECO:0000256" key="1">
    <source>
        <dbReference type="SAM" id="Phobius"/>
    </source>
</evidence>
<dbReference type="AlphaFoldDB" id="A0A7L6B2P0"/>
<feature type="transmembrane region" description="Helical" evidence="1">
    <location>
        <begin position="246"/>
        <end position="266"/>
    </location>
</feature>
<organism evidence="2 3">
    <name type="scientific">Micromonospora robiginosa</name>
    <dbReference type="NCBI Taxonomy" id="2749844"/>
    <lineage>
        <taxon>Bacteria</taxon>
        <taxon>Bacillati</taxon>
        <taxon>Actinomycetota</taxon>
        <taxon>Actinomycetes</taxon>
        <taxon>Micromonosporales</taxon>
        <taxon>Micromonosporaceae</taxon>
        <taxon>Micromonospora</taxon>
    </lineage>
</organism>
<feature type="transmembrane region" description="Helical" evidence="1">
    <location>
        <begin position="195"/>
        <end position="215"/>
    </location>
</feature>
<name>A0A7L6B2P0_9ACTN</name>
<feature type="transmembrane region" description="Helical" evidence="1">
    <location>
        <begin position="162"/>
        <end position="183"/>
    </location>
</feature>
<accession>A0A7L6B2P0</accession>
<keyword evidence="1" id="KW-1133">Transmembrane helix</keyword>